<dbReference type="Gene3D" id="2.60.40.790">
    <property type="match status" value="1"/>
</dbReference>
<organism evidence="7 8">
    <name type="scientific">Fistulina hepatica ATCC 64428</name>
    <dbReference type="NCBI Taxonomy" id="1128425"/>
    <lineage>
        <taxon>Eukaryota</taxon>
        <taxon>Fungi</taxon>
        <taxon>Dikarya</taxon>
        <taxon>Basidiomycota</taxon>
        <taxon>Agaricomycotina</taxon>
        <taxon>Agaricomycetes</taxon>
        <taxon>Agaricomycetidae</taxon>
        <taxon>Agaricales</taxon>
        <taxon>Fistulinaceae</taxon>
        <taxon>Fistulina</taxon>
    </lineage>
</organism>
<dbReference type="PANTHER" id="PTHR21664:SF1">
    <property type="entry name" value="NUDC DOMAIN-CONTAINING PROTEIN 1"/>
    <property type="match status" value="1"/>
</dbReference>
<dbReference type="GO" id="GO:0005737">
    <property type="term" value="C:cytoplasm"/>
    <property type="evidence" value="ECO:0007669"/>
    <property type="project" value="UniProtKB-SubCell"/>
</dbReference>
<evidence type="ECO:0000256" key="5">
    <source>
        <dbReference type="ARBA" id="ARBA00023242"/>
    </source>
</evidence>
<evidence type="ECO:0000256" key="4">
    <source>
        <dbReference type="ARBA" id="ARBA00022490"/>
    </source>
</evidence>
<evidence type="ECO:0000256" key="3">
    <source>
        <dbReference type="ARBA" id="ARBA00018915"/>
    </source>
</evidence>
<dbReference type="EMBL" id="KN882047">
    <property type="protein sequence ID" value="KIY45613.1"/>
    <property type="molecule type" value="Genomic_DNA"/>
</dbReference>
<dbReference type="SUPFAM" id="SSF49764">
    <property type="entry name" value="HSP20-like chaperones"/>
    <property type="match status" value="1"/>
</dbReference>
<keyword evidence="8" id="KW-1185">Reference proteome</keyword>
<comment type="subcellular location">
    <subcellularLocation>
        <location evidence="2">Cytoplasm</location>
    </subcellularLocation>
    <subcellularLocation>
        <location evidence="1">Nucleus</location>
    </subcellularLocation>
</comment>
<dbReference type="AlphaFoldDB" id="A0A0D7A473"/>
<evidence type="ECO:0000313" key="7">
    <source>
        <dbReference type="EMBL" id="KIY45613.1"/>
    </source>
</evidence>
<protein>
    <recommendedName>
        <fullName evidence="3">NudC domain-containing protein 1</fullName>
    </recommendedName>
</protein>
<dbReference type="Proteomes" id="UP000054144">
    <property type="component" value="Unassembled WGS sequence"/>
</dbReference>
<evidence type="ECO:0000256" key="1">
    <source>
        <dbReference type="ARBA" id="ARBA00004123"/>
    </source>
</evidence>
<name>A0A0D7A473_9AGAR</name>
<proteinExistence type="predicted"/>
<accession>A0A0D7A473</accession>
<dbReference type="PROSITE" id="PS51203">
    <property type="entry name" value="CS"/>
    <property type="match status" value="1"/>
</dbReference>
<dbReference type="InterPro" id="IPR008978">
    <property type="entry name" value="HSP20-like_chaperone"/>
</dbReference>
<feature type="domain" description="CS" evidence="6">
    <location>
        <begin position="235"/>
        <end position="336"/>
    </location>
</feature>
<dbReference type="InterPro" id="IPR007052">
    <property type="entry name" value="CS_dom"/>
</dbReference>
<dbReference type="CDD" id="cd06467">
    <property type="entry name" value="p23_NUDC_like"/>
    <property type="match status" value="1"/>
</dbReference>
<sequence>MQSRITHNHLSVVNGGGRAVYIDSSFAVILIELDPDKLLPSFKTVFELPRSISTSTSNYHAEYPRAVFASPDTLVVSDGHGSLYTLVGVSTGDVRCVGMGYLDVESSSPVPFKLHSCAETASGNVIAIVSRCRYGNKPVSVKDKLQVTFDVLAARVPISPLGASSSSSLDILWRVHGDGVPVYAVYDKRSSFYLLAGSGEYRGYQDSTPEPDYQPSPDEIAPIPRAGENLDVVAMPPPPYSWTQTSDSVTIALPLPSQTVKSDITVAFSPTELTVHIKSTEPTTLPLPHYALKRLWDGISPSTSYWTWDREAEHTYGILSLHLDKQHEGVKWQHVFAAAGRGPNAELAAEDVDVPETLDPSELYAIREALEKYTSALRTGEDLSGLGLGRGVPSLGDGEIDEEADASVGRPVVVTWLNEQGVRQRRRDQPDVPSVLLSVPMPCSDPLVPSLVIKRDLDGVLFTVDPSPEAPVPRWTHSGTFSALAFVLASKQDTRFTYHVSGTAVVALESGGRERGANAYVYHGVDTLSQLWAKQSVVSIGAGGIGAAPLLGAGMLSIGQPNEYVLLCLTERQIAVAKEVI</sequence>
<evidence type="ECO:0000313" key="8">
    <source>
        <dbReference type="Proteomes" id="UP000054144"/>
    </source>
</evidence>
<dbReference type="InterPro" id="IPR037895">
    <property type="entry name" value="NUDCD1"/>
</dbReference>
<evidence type="ECO:0000256" key="2">
    <source>
        <dbReference type="ARBA" id="ARBA00004496"/>
    </source>
</evidence>
<dbReference type="PANTHER" id="PTHR21664">
    <property type="entry name" value="CHRONIC MYELOGENOUS LEUKEMIA TUMOR ANTIGEN 66"/>
    <property type="match status" value="1"/>
</dbReference>
<dbReference type="OrthoDB" id="428655at2759"/>
<keyword evidence="5" id="KW-0539">Nucleus</keyword>
<gene>
    <name evidence="7" type="ORF">FISHEDRAFT_76459</name>
</gene>
<reference evidence="7 8" key="1">
    <citation type="journal article" date="2015" name="Fungal Genet. Biol.">
        <title>Evolution of novel wood decay mechanisms in Agaricales revealed by the genome sequences of Fistulina hepatica and Cylindrobasidium torrendii.</title>
        <authorList>
            <person name="Floudas D."/>
            <person name="Held B.W."/>
            <person name="Riley R."/>
            <person name="Nagy L.G."/>
            <person name="Koehler G."/>
            <person name="Ransdell A.S."/>
            <person name="Younus H."/>
            <person name="Chow J."/>
            <person name="Chiniquy J."/>
            <person name="Lipzen A."/>
            <person name="Tritt A."/>
            <person name="Sun H."/>
            <person name="Haridas S."/>
            <person name="LaButti K."/>
            <person name="Ohm R.A."/>
            <person name="Kues U."/>
            <person name="Blanchette R.A."/>
            <person name="Grigoriev I.V."/>
            <person name="Minto R.E."/>
            <person name="Hibbett D.S."/>
        </authorList>
    </citation>
    <scope>NUCLEOTIDE SEQUENCE [LARGE SCALE GENOMIC DNA]</scope>
    <source>
        <strain evidence="7 8">ATCC 64428</strain>
    </source>
</reference>
<dbReference type="Pfam" id="PF04969">
    <property type="entry name" value="CS"/>
    <property type="match status" value="1"/>
</dbReference>
<keyword evidence="4" id="KW-0963">Cytoplasm</keyword>
<evidence type="ECO:0000259" key="6">
    <source>
        <dbReference type="PROSITE" id="PS51203"/>
    </source>
</evidence>
<dbReference type="GO" id="GO:0005634">
    <property type="term" value="C:nucleus"/>
    <property type="evidence" value="ECO:0007669"/>
    <property type="project" value="UniProtKB-SubCell"/>
</dbReference>